<feature type="region of interest" description="Disordered" evidence="1">
    <location>
        <begin position="57"/>
        <end position="115"/>
    </location>
</feature>
<protein>
    <submittedName>
        <fullName evidence="3">Uncharacterized protein</fullName>
    </submittedName>
</protein>
<feature type="transmembrane region" description="Helical" evidence="2">
    <location>
        <begin position="23"/>
        <end position="40"/>
    </location>
</feature>
<dbReference type="EMBL" id="RSCD01000017">
    <property type="protein sequence ID" value="RSH87210.1"/>
    <property type="molecule type" value="Genomic_DNA"/>
</dbReference>
<comment type="caution">
    <text evidence="3">The sequence shown here is derived from an EMBL/GenBank/DDBJ whole genome shotgun (WGS) entry which is preliminary data.</text>
</comment>
<evidence type="ECO:0000313" key="3">
    <source>
        <dbReference type="EMBL" id="RSH87210.1"/>
    </source>
</evidence>
<evidence type="ECO:0000256" key="1">
    <source>
        <dbReference type="SAM" id="MobiDB-lite"/>
    </source>
</evidence>
<proteinExistence type="predicted"/>
<sequence>MEAQDATTPGITSPAASAAPTPILLDTLFLVLLRLVYFLLSRRFLLVTLNPALRGLSGPEQLLPSTSSQPTPDPRSRDSNAGIVPMTASDLDADSDDLLTAQGSPASSYPSSPALGRLALAPEGDSSLLRVNDSSVSLPSMPDTDGIELDSLGQRLKEVGGDMRRKVVLQLSHGKASAPSKGLKKATRGLNRVARCVIAQDDC</sequence>
<keyword evidence="4" id="KW-1185">Reference proteome</keyword>
<reference evidence="3 4" key="1">
    <citation type="submission" date="2018-11" db="EMBL/GenBank/DDBJ databases">
        <title>Genome sequence of Saitozyma podzolica DSM 27192.</title>
        <authorList>
            <person name="Aliyu H."/>
            <person name="Gorte O."/>
            <person name="Ochsenreither K."/>
        </authorList>
    </citation>
    <scope>NUCLEOTIDE SEQUENCE [LARGE SCALE GENOMIC DNA]</scope>
    <source>
        <strain evidence="3 4">DSM 27192</strain>
    </source>
</reference>
<evidence type="ECO:0000256" key="2">
    <source>
        <dbReference type="SAM" id="Phobius"/>
    </source>
</evidence>
<organism evidence="3 4">
    <name type="scientific">Saitozyma podzolica</name>
    <dbReference type="NCBI Taxonomy" id="1890683"/>
    <lineage>
        <taxon>Eukaryota</taxon>
        <taxon>Fungi</taxon>
        <taxon>Dikarya</taxon>
        <taxon>Basidiomycota</taxon>
        <taxon>Agaricomycotina</taxon>
        <taxon>Tremellomycetes</taxon>
        <taxon>Tremellales</taxon>
        <taxon>Trimorphomycetaceae</taxon>
        <taxon>Saitozyma</taxon>
    </lineage>
</organism>
<name>A0A427Y7Y6_9TREE</name>
<feature type="compositionally biased region" description="Low complexity" evidence="1">
    <location>
        <begin position="98"/>
        <end position="114"/>
    </location>
</feature>
<keyword evidence="2" id="KW-0472">Membrane</keyword>
<gene>
    <name evidence="3" type="ORF">EHS25_003119</name>
</gene>
<keyword evidence="2" id="KW-0812">Transmembrane</keyword>
<dbReference type="OrthoDB" id="264392at2759"/>
<dbReference type="AlphaFoldDB" id="A0A427Y7Y6"/>
<keyword evidence="2" id="KW-1133">Transmembrane helix</keyword>
<accession>A0A427Y7Y6</accession>
<evidence type="ECO:0000313" key="4">
    <source>
        <dbReference type="Proteomes" id="UP000279259"/>
    </source>
</evidence>
<dbReference type="STRING" id="1890683.A0A427Y7Y6"/>
<dbReference type="Proteomes" id="UP000279259">
    <property type="component" value="Unassembled WGS sequence"/>
</dbReference>